<dbReference type="EMBL" id="BK015759">
    <property type="protein sequence ID" value="DAE23774.1"/>
    <property type="molecule type" value="Genomic_DNA"/>
</dbReference>
<evidence type="ECO:0000313" key="1">
    <source>
        <dbReference type="EMBL" id="DAE23774.1"/>
    </source>
</evidence>
<proteinExistence type="predicted"/>
<reference evidence="1" key="1">
    <citation type="journal article" date="2021" name="Proc. Natl. Acad. Sci. U.S.A.">
        <title>A Catalog of Tens of Thousands of Viruses from Human Metagenomes Reveals Hidden Associations with Chronic Diseases.</title>
        <authorList>
            <person name="Tisza M.J."/>
            <person name="Buck C.B."/>
        </authorList>
    </citation>
    <scope>NUCLEOTIDE SEQUENCE</scope>
    <source>
        <strain evidence="1">Ctq8k5</strain>
    </source>
</reference>
<accession>A0A8S5QX34</accession>
<name>A0A8S5QX34_9CAUD</name>
<protein>
    <submittedName>
        <fullName evidence="1">ENOD40 protein</fullName>
    </submittedName>
</protein>
<sequence>MGGDALCWQSNLHPSADLSSMQSSRGRKR</sequence>
<organism evidence="1">
    <name type="scientific">Myoviridae sp. ctq8k5</name>
    <dbReference type="NCBI Taxonomy" id="2826701"/>
    <lineage>
        <taxon>Viruses</taxon>
        <taxon>Duplodnaviria</taxon>
        <taxon>Heunggongvirae</taxon>
        <taxon>Uroviricota</taxon>
        <taxon>Caudoviricetes</taxon>
    </lineage>
</organism>